<dbReference type="AlphaFoldDB" id="A0ABD2YP21"/>
<reference evidence="1 2" key="1">
    <citation type="submission" date="2024-11" db="EMBL/GenBank/DDBJ databases">
        <title>A near-complete genome assembly of Cinchona calisaya.</title>
        <authorList>
            <person name="Lian D.C."/>
            <person name="Zhao X.W."/>
            <person name="Wei L."/>
        </authorList>
    </citation>
    <scope>NUCLEOTIDE SEQUENCE [LARGE SCALE GENOMIC DNA]</scope>
    <source>
        <tissue evidence="1">Nenye</tissue>
    </source>
</reference>
<comment type="caution">
    <text evidence="1">The sequence shown here is derived from an EMBL/GenBank/DDBJ whole genome shotgun (WGS) entry which is preliminary data.</text>
</comment>
<sequence length="183" mass="21936">MASQYVERFKTARIRCNVRIPEEEFVAIALVGIRYFELVKHFEGKTFRDLFELANRISNFEKIQQPEVEIKDTRRKNLLYKELDHEVSLMKIKQEGLNRFSHRWPSAHSRLGDRERRPKTYDIKHRRSLRGGAFDKLMVRWQLGRAYDRFDGPGHVEYRRINVKRDCVLQNRGGMKKNICLDI</sequence>
<gene>
    <name evidence="1" type="ORF">ACH5RR_032670</name>
</gene>
<evidence type="ECO:0000313" key="2">
    <source>
        <dbReference type="Proteomes" id="UP001630127"/>
    </source>
</evidence>
<dbReference type="Proteomes" id="UP001630127">
    <property type="component" value="Unassembled WGS sequence"/>
</dbReference>
<proteinExistence type="predicted"/>
<organism evidence="1 2">
    <name type="scientific">Cinchona calisaya</name>
    <dbReference type="NCBI Taxonomy" id="153742"/>
    <lineage>
        <taxon>Eukaryota</taxon>
        <taxon>Viridiplantae</taxon>
        <taxon>Streptophyta</taxon>
        <taxon>Embryophyta</taxon>
        <taxon>Tracheophyta</taxon>
        <taxon>Spermatophyta</taxon>
        <taxon>Magnoliopsida</taxon>
        <taxon>eudicotyledons</taxon>
        <taxon>Gunneridae</taxon>
        <taxon>Pentapetalae</taxon>
        <taxon>asterids</taxon>
        <taxon>lamiids</taxon>
        <taxon>Gentianales</taxon>
        <taxon>Rubiaceae</taxon>
        <taxon>Cinchonoideae</taxon>
        <taxon>Cinchoneae</taxon>
        <taxon>Cinchona</taxon>
    </lineage>
</organism>
<protein>
    <submittedName>
        <fullName evidence="1">Uncharacterized protein</fullName>
    </submittedName>
</protein>
<name>A0ABD2YP21_9GENT</name>
<accession>A0ABD2YP21</accession>
<dbReference type="EMBL" id="JBJUIK010000013">
    <property type="protein sequence ID" value="KAL3507288.1"/>
    <property type="molecule type" value="Genomic_DNA"/>
</dbReference>
<evidence type="ECO:0000313" key="1">
    <source>
        <dbReference type="EMBL" id="KAL3507288.1"/>
    </source>
</evidence>
<keyword evidence="2" id="KW-1185">Reference proteome</keyword>